<dbReference type="EMBL" id="PGCK01000009">
    <property type="protein sequence ID" value="MCD1295564.1"/>
    <property type="molecule type" value="Genomic_DNA"/>
</dbReference>
<dbReference type="AlphaFoldDB" id="A0AAP2RDG1"/>
<keyword evidence="3" id="KW-1185">Reference proteome</keyword>
<sequence>MGRIVLEGSRGRVSIILNAVRLGPDTLVYITGGDAHIGAAAVGTFTGGLASSSVITVPSHRDDRVAKDAAEKLSKSLRSNVVVVAGIHYDNMTPDEITSAIRICEELIVELVEKLCKKE</sequence>
<gene>
    <name evidence="2" type="ORF">CUJ83_11195</name>
</gene>
<accession>A0AAP2RDG1</accession>
<evidence type="ECO:0000259" key="1">
    <source>
        <dbReference type="Pfam" id="PF21758"/>
    </source>
</evidence>
<protein>
    <recommendedName>
        <fullName evidence="1">Prenylated flavin chaperone LpdD-like domain-containing protein</fullName>
    </recommendedName>
</protein>
<reference evidence="2 3" key="1">
    <citation type="submission" date="2017-11" db="EMBL/GenBank/DDBJ databases">
        <title>Isolation and Characterization of Family Methanocellaceae Species from Potential Methane Hydrate Area Offshore Southwestern Taiwan.</title>
        <authorList>
            <person name="Zhang W.-L."/>
            <person name="Chen W.-C."/>
            <person name="Lai M.-C."/>
            <person name="Chen S.-C."/>
        </authorList>
    </citation>
    <scope>NUCLEOTIDE SEQUENCE [LARGE SCALE GENOMIC DNA]</scope>
    <source>
        <strain evidence="2 3">CWC-04</strain>
    </source>
</reference>
<feature type="domain" description="Prenylated flavin chaperone LpdD-like" evidence="1">
    <location>
        <begin position="10"/>
        <end position="115"/>
    </location>
</feature>
<dbReference type="Pfam" id="PF21758">
    <property type="entry name" value="PAC_bac"/>
    <property type="match status" value="1"/>
</dbReference>
<evidence type="ECO:0000313" key="3">
    <source>
        <dbReference type="Proteomes" id="UP001320159"/>
    </source>
</evidence>
<organism evidence="2 3">
    <name type="scientific">Methanooceanicella nereidis</name>
    <dbReference type="NCBI Taxonomy" id="2052831"/>
    <lineage>
        <taxon>Archaea</taxon>
        <taxon>Methanobacteriati</taxon>
        <taxon>Methanobacteriota</taxon>
        <taxon>Stenosarchaea group</taxon>
        <taxon>Methanomicrobia</taxon>
        <taxon>Methanocellales</taxon>
        <taxon>Methanocellaceae</taxon>
        <taxon>Methanooceanicella</taxon>
    </lineage>
</organism>
<comment type="caution">
    <text evidence="2">The sequence shown here is derived from an EMBL/GenBank/DDBJ whole genome shotgun (WGS) entry which is preliminary data.</text>
</comment>
<dbReference type="InterPro" id="IPR048844">
    <property type="entry name" value="LpdD_chaperone-like"/>
</dbReference>
<name>A0AAP2RDG1_9EURY</name>
<evidence type="ECO:0000313" key="2">
    <source>
        <dbReference type="EMBL" id="MCD1295564.1"/>
    </source>
</evidence>
<dbReference type="Proteomes" id="UP001320159">
    <property type="component" value="Unassembled WGS sequence"/>
</dbReference>
<dbReference type="RefSeq" id="WP_230742421.1">
    <property type="nucleotide sequence ID" value="NZ_PGCK01000009.1"/>
</dbReference>
<proteinExistence type="predicted"/>